<dbReference type="OrthoDB" id="10556824at2759"/>
<feature type="region of interest" description="Disordered" evidence="1">
    <location>
        <begin position="106"/>
        <end position="146"/>
    </location>
</feature>
<gene>
    <name evidence="2" type="ORF">HYALB_00010169</name>
</gene>
<reference evidence="2" key="1">
    <citation type="submission" date="2021-07" db="EMBL/GenBank/DDBJ databases">
        <authorList>
            <person name="Durling M."/>
        </authorList>
    </citation>
    <scope>NUCLEOTIDE SEQUENCE</scope>
</reference>
<protein>
    <submittedName>
        <fullName evidence="2">Uncharacterized protein</fullName>
    </submittedName>
</protein>
<feature type="compositionally biased region" description="Basic and acidic residues" evidence="1">
    <location>
        <begin position="116"/>
        <end position="133"/>
    </location>
</feature>
<name>A0A9N9LF27_9HELO</name>
<sequence>MPGPPNHLQSLNTPRGLRQTFTSTSESQREVLHRTRERIATSQNEGSFSNICALPLRQHNTTQTRNKAPSHTMDEYDGLGMDISSKRDDETEEEYSRRVTEVLLSEWTVGGTSEDEEHRGRGRSRETGREARIDSPGLQRQDETQEEYANRVIGSLSSELMGWLPPSPPTREPKPEDDAKPRFLFELLLYSLLYSGFPRTRAVSSRESGTPPKLQTSQLFTSSRSRSR</sequence>
<dbReference type="Proteomes" id="UP000701801">
    <property type="component" value="Unassembled WGS sequence"/>
</dbReference>
<dbReference type="AlphaFoldDB" id="A0A9N9LF27"/>
<proteinExistence type="predicted"/>
<feature type="compositionally biased region" description="Polar residues" evidence="1">
    <location>
        <begin position="7"/>
        <end position="26"/>
    </location>
</feature>
<dbReference type="EMBL" id="CAJVRM010000013">
    <property type="protein sequence ID" value="CAG8971169.1"/>
    <property type="molecule type" value="Genomic_DNA"/>
</dbReference>
<feature type="region of interest" description="Disordered" evidence="1">
    <location>
        <begin position="59"/>
        <end position="94"/>
    </location>
</feature>
<evidence type="ECO:0000313" key="2">
    <source>
        <dbReference type="EMBL" id="CAG8971169.1"/>
    </source>
</evidence>
<feature type="region of interest" description="Disordered" evidence="1">
    <location>
        <begin position="202"/>
        <end position="228"/>
    </location>
</feature>
<accession>A0A9N9LF27</accession>
<evidence type="ECO:0000313" key="3">
    <source>
        <dbReference type="Proteomes" id="UP000701801"/>
    </source>
</evidence>
<organism evidence="2 3">
    <name type="scientific">Hymenoscyphus albidus</name>
    <dbReference type="NCBI Taxonomy" id="595503"/>
    <lineage>
        <taxon>Eukaryota</taxon>
        <taxon>Fungi</taxon>
        <taxon>Dikarya</taxon>
        <taxon>Ascomycota</taxon>
        <taxon>Pezizomycotina</taxon>
        <taxon>Leotiomycetes</taxon>
        <taxon>Helotiales</taxon>
        <taxon>Helotiaceae</taxon>
        <taxon>Hymenoscyphus</taxon>
    </lineage>
</organism>
<comment type="caution">
    <text evidence="2">The sequence shown here is derived from an EMBL/GenBank/DDBJ whole genome shotgun (WGS) entry which is preliminary data.</text>
</comment>
<feature type="compositionally biased region" description="Basic and acidic residues" evidence="1">
    <location>
        <begin position="27"/>
        <end position="39"/>
    </location>
</feature>
<feature type="region of interest" description="Disordered" evidence="1">
    <location>
        <begin position="1"/>
        <end position="46"/>
    </location>
</feature>
<feature type="compositionally biased region" description="Polar residues" evidence="1">
    <location>
        <begin position="59"/>
        <end position="69"/>
    </location>
</feature>
<evidence type="ECO:0000256" key="1">
    <source>
        <dbReference type="SAM" id="MobiDB-lite"/>
    </source>
</evidence>
<feature type="compositionally biased region" description="Basic and acidic residues" evidence="1">
    <location>
        <begin position="84"/>
        <end position="94"/>
    </location>
</feature>
<feature type="region of interest" description="Disordered" evidence="1">
    <location>
        <begin position="159"/>
        <end position="178"/>
    </location>
</feature>
<keyword evidence="3" id="KW-1185">Reference proteome</keyword>